<proteinExistence type="predicted"/>
<gene>
    <name evidence="1" type="ORF">K8352_17605</name>
</gene>
<sequence length="68" mass="7780">MDRNGLLNIYEQYYRAGLKYGFYLRESTWKSIGQVMFIVGVTEGEKGKGPIRPLWFLAVPKGSQGHKV</sequence>
<organism evidence="1 2">
    <name type="scientific">Cerina litoralis</name>
    <dbReference type="NCBI Taxonomy" id="2874477"/>
    <lineage>
        <taxon>Bacteria</taxon>
        <taxon>Pseudomonadati</taxon>
        <taxon>Bacteroidota</taxon>
        <taxon>Flavobacteriia</taxon>
        <taxon>Flavobacteriales</taxon>
        <taxon>Flavobacteriaceae</taxon>
        <taxon>Cerina</taxon>
    </lineage>
</organism>
<evidence type="ECO:0000313" key="1">
    <source>
        <dbReference type="EMBL" id="MCG2462582.1"/>
    </source>
</evidence>
<dbReference type="AlphaFoldDB" id="A0AAE3EWW2"/>
<dbReference type="Proteomes" id="UP001200642">
    <property type="component" value="Unassembled WGS sequence"/>
</dbReference>
<accession>A0AAE3EWW2</accession>
<evidence type="ECO:0000313" key="2">
    <source>
        <dbReference type="Proteomes" id="UP001200642"/>
    </source>
</evidence>
<dbReference type="RefSeq" id="WP_317903717.1">
    <property type="nucleotide sequence ID" value="NZ_JAIRBC010000036.1"/>
</dbReference>
<protein>
    <submittedName>
        <fullName evidence="1">Uncharacterized protein</fullName>
    </submittedName>
</protein>
<reference evidence="1" key="1">
    <citation type="submission" date="2023-02" db="EMBL/GenBank/DDBJ databases">
        <title>Genome of Flavobacteriaceae gen. nov. sp. strain F89.</title>
        <authorList>
            <person name="Wang Y."/>
        </authorList>
    </citation>
    <scope>NUCLEOTIDE SEQUENCE</scope>
    <source>
        <strain evidence="1">F89</strain>
    </source>
</reference>
<dbReference type="EMBL" id="JAIRBC010000036">
    <property type="protein sequence ID" value="MCG2462582.1"/>
    <property type="molecule type" value="Genomic_DNA"/>
</dbReference>
<keyword evidence="2" id="KW-1185">Reference proteome</keyword>
<comment type="caution">
    <text evidence="1">The sequence shown here is derived from an EMBL/GenBank/DDBJ whole genome shotgun (WGS) entry which is preliminary data.</text>
</comment>
<name>A0AAE3EWW2_9FLAO</name>